<sequence>MIVNIDSGDNGNYDQPPPQHDSNIFTIGAATPYMIIVAVLQVCNRALFIFTDIPQYF</sequence>
<name>A0A1E3PVG2_LIPST</name>
<keyword evidence="2" id="KW-1185">Reference proteome</keyword>
<reference evidence="1 2" key="1">
    <citation type="journal article" date="2016" name="Proc. Natl. Acad. Sci. U.S.A.">
        <title>Comparative genomics of biotechnologically important yeasts.</title>
        <authorList>
            <person name="Riley R."/>
            <person name="Haridas S."/>
            <person name="Wolfe K.H."/>
            <person name="Lopes M.R."/>
            <person name="Hittinger C.T."/>
            <person name="Goeker M."/>
            <person name="Salamov A.A."/>
            <person name="Wisecaver J.H."/>
            <person name="Long T.M."/>
            <person name="Calvey C.H."/>
            <person name="Aerts A.L."/>
            <person name="Barry K.W."/>
            <person name="Choi C."/>
            <person name="Clum A."/>
            <person name="Coughlan A.Y."/>
            <person name="Deshpande S."/>
            <person name="Douglass A.P."/>
            <person name="Hanson S.J."/>
            <person name="Klenk H.-P."/>
            <person name="LaButti K.M."/>
            <person name="Lapidus A."/>
            <person name="Lindquist E.A."/>
            <person name="Lipzen A.M."/>
            <person name="Meier-Kolthoff J.P."/>
            <person name="Ohm R.A."/>
            <person name="Otillar R.P."/>
            <person name="Pangilinan J.L."/>
            <person name="Peng Y."/>
            <person name="Rokas A."/>
            <person name="Rosa C.A."/>
            <person name="Scheuner C."/>
            <person name="Sibirny A.A."/>
            <person name="Slot J.C."/>
            <person name="Stielow J.B."/>
            <person name="Sun H."/>
            <person name="Kurtzman C.P."/>
            <person name="Blackwell M."/>
            <person name="Grigoriev I.V."/>
            <person name="Jeffries T.W."/>
        </authorList>
    </citation>
    <scope>NUCLEOTIDE SEQUENCE [LARGE SCALE GENOMIC DNA]</scope>
    <source>
        <strain evidence="1 2">NRRL Y-11557</strain>
    </source>
</reference>
<gene>
    <name evidence="1" type="ORF">LIPSTDRAFT_76234</name>
</gene>
<proteinExistence type="predicted"/>
<dbReference type="Proteomes" id="UP000094385">
    <property type="component" value="Unassembled WGS sequence"/>
</dbReference>
<dbReference type="AlphaFoldDB" id="A0A1E3PVG2"/>
<organism evidence="1 2">
    <name type="scientific">Lipomyces starkeyi NRRL Y-11557</name>
    <dbReference type="NCBI Taxonomy" id="675824"/>
    <lineage>
        <taxon>Eukaryota</taxon>
        <taxon>Fungi</taxon>
        <taxon>Dikarya</taxon>
        <taxon>Ascomycota</taxon>
        <taxon>Saccharomycotina</taxon>
        <taxon>Lipomycetes</taxon>
        <taxon>Lipomycetales</taxon>
        <taxon>Lipomycetaceae</taxon>
        <taxon>Lipomyces</taxon>
    </lineage>
</organism>
<evidence type="ECO:0000313" key="2">
    <source>
        <dbReference type="Proteomes" id="UP000094385"/>
    </source>
</evidence>
<evidence type="ECO:0000313" key="1">
    <source>
        <dbReference type="EMBL" id="ODQ69406.1"/>
    </source>
</evidence>
<protein>
    <submittedName>
        <fullName evidence="1">Uncharacterized protein</fullName>
    </submittedName>
</protein>
<dbReference type="EMBL" id="KV454304">
    <property type="protein sequence ID" value="ODQ69406.1"/>
    <property type="molecule type" value="Genomic_DNA"/>
</dbReference>
<accession>A0A1E3PVG2</accession>